<dbReference type="STRING" id="755172.HMPREF1863_00347"/>
<dbReference type="InterPro" id="IPR039430">
    <property type="entry name" value="Thymidylate_kin-like_dom"/>
</dbReference>
<evidence type="ECO:0000259" key="12">
    <source>
        <dbReference type="Pfam" id="PF02223"/>
    </source>
</evidence>
<dbReference type="GO" id="GO:0005829">
    <property type="term" value="C:cytosol"/>
    <property type="evidence" value="ECO:0007669"/>
    <property type="project" value="TreeGrafter"/>
</dbReference>
<proteinExistence type="inferred from homology"/>
<keyword evidence="7 11" id="KW-0418">Kinase</keyword>
<dbReference type="NCBIfam" id="TIGR00041">
    <property type="entry name" value="DTMP_kinase"/>
    <property type="match status" value="1"/>
</dbReference>
<keyword evidence="4 11" id="KW-0808">Transferase</keyword>
<feature type="binding site" evidence="11">
    <location>
        <begin position="41"/>
        <end position="48"/>
    </location>
    <ligand>
        <name>ATP</name>
        <dbReference type="ChEBI" id="CHEBI:30616"/>
    </ligand>
</feature>
<reference evidence="14" key="1">
    <citation type="submission" date="2016-01" db="EMBL/GenBank/DDBJ databases">
        <authorList>
            <person name="Mitreva M."/>
            <person name="Pepin K.H."/>
            <person name="Mihindukulasuriya K.A."/>
            <person name="Fulton R."/>
            <person name="Fronick C."/>
            <person name="O'Laughlin M."/>
            <person name="Miner T."/>
            <person name="Herter B."/>
            <person name="Rosa B.A."/>
            <person name="Cordes M."/>
            <person name="Tomlinson C."/>
            <person name="Wollam A."/>
            <person name="Palsikar V.B."/>
            <person name="Mardis E.R."/>
            <person name="Wilson R.K."/>
        </authorList>
    </citation>
    <scope>NUCLEOTIDE SEQUENCE [LARGE SCALE GENOMIC DNA]</scope>
    <source>
        <strain evidence="14">DNF00729</strain>
    </source>
</reference>
<evidence type="ECO:0000256" key="9">
    <source>
        <dbReference type="ARBA" id="ARBA00048743"/>
    </source>
</evidence>
<dbReference type="PANTHER" id="PTHR10344:SF4">
    <property type="entry name" value="UMP-CMP KINASE 2, MITOCHONDRIAL"/>
    <property type="match status" value="1"/>
</dbReference>
<dbReference type="AlphaFoldDB" id="A0A134AKE6"/>
<dbReference type="Proteomes" id="UP000070442">
    <property type="component" value="Unassembled WGS sequence"/>
</dbReference>
<evidence type="ECO:0000256" key="8">
    <source>
        <dbReference type="ARBA" id="ARBA00022840"/>
    </source>
</evidence>
<dbReference type="EC" id="2.7.4.9" evidence="2 11"/>
<dbReference type="PROSITE" id="PS01331">
    <property type="entry name" value="THYMIDYLATE_KINASE"/>
    <property type="match status" value="1"/>
</dbReference>
<evidence type="ECO:0000256" key="1">
    <source>
        <dbReference type="ARBA" id="ARBA00009776"/>
    </source>
</evidence>
<keyword evidence="6 11" id="KW-0547">Nucleotide-binding</keyword>
<keyword evidence="14" id="KW-1185">Reference proteome</keyword>
<evidence type="ECO:0000256" key="7">
    <source>
        <dbReference type="ARBA" id="ARBA00022777"/>
    </source>
</evidence>
<evidence type="ECO:0000256" key="5">
    <source>
        <dbReference type="ARBA" id="ARBA00022727"/>
    </source>
</evidence>
<keyword evidence="8 11" id="KW-0067">ATP-binding</keyword>
<dbReference type="InterPro" id="IPR027417">
    <property type="entry name" value="P-loop_NTPase"/>
</dbReference>
<keyword evidence="5 11" id="KW-0545">Nucleotide biosynthesis</keyword>
<dbReference type="GO" id="GO:0006233">
    <property type="term" value="P:dTDP biosynthetic process"/>
    <property type="evidence" value="ECO:0007669"/>
    <property type="project" value="InterPro"/>
</dbReference>
<organism evidence="13 14">
    <name type="scientific">Aedoeadaptatus coxii</name>
    <dbReference type="NCBI Taxonomy" id="755172"/>
    <lineage>
        <taxon>Bacteria</taxon>
        <taxon>Bacillati</taxon>
        <taxon>Bacillota</taxon>
        <taxon>Tissierellia</taxon>
        <taxon>Tissierellales</taxon>
        <taxon>Peptoniphilaceae</taxon>
        <taxon>Aedoeadaptatus</taxon>
    </lineage>
</organism>
<evidence type="ECO:0000313" key="14">
    <source>
        <dbReference type="Proteomes" id="UP000070442"/>
    </source>
</evidence>
<gene>
    <name evidence="11" type="primary">tmk</name>
    <name evidence="13" type="ORF">HMPREF1863_00347</name>
</gene>
<dbReference type="GO" id="GO:0006235">
    <property type="term" value="P:dTTP biosynthetic process"/>
    <property type="evidence" value="ECO:0007669"/>
    <property type="project" value="UniProtKB-UniRule"/>
</dbReference>
<dbReference type="FunFam" id="3.40.50.300:FF:000225">
    <property type="entry name" value="Thymidylate kinase"/>
    <property type="match status" value="1"/>
</dbReference>
<evidence type="ECO:0000313" key="13">
    <source>
        <dbReference type="EMBL" id="KXB68030.1"/>
    </source>
</evidence>
<dbReference type="InterPro" id="IPR018095">
    <property type="entry name" value="Thymidylate_kin_CS"/>
</dbReference>
<dbReference type="GO" id="GO:0005524">
    <property type="term" value="F:ATP binding"/>
    <property type="evidence" value="ECO:0007669"/>
    <property type="project" value="UniProtKB-UniRule"/>
</dbReference>
<sequence>MYRIIKRKAAICLKIERQWRGYGILRKRGDLLKGIFIVIEGADGTGKSTVAEGLYHYYKEKGLDIVHTREPGGPKISEAIREILLSNDNHEMHPRTEALLYAASRAQHVEEVILPALRAGKMVISERYVFSSLVYQGLSRKLGVGPVEAINDFATGGLAPDITLYLHHPEGSSFDRITDRAADRLESDEDIRLSVQENYRILANNRGDALTWIDSTQDKGSVLKDCIHAIEKERHLR</sequence>
<dbReference type="EMBL" id="LSDG01000008">
    <property type="protein sequence ID" value="KXB68030.1"/>
    <property type="molecule type" value="Genomic_DNA"/>
</dbReference>
<name>A0A134AKE6_9FIRM</name>
<dbReference type="Gene3D" id="3.40.50.300">
    <property type="entry name" value="P-loop containing nucleotide triphosphate hydrolases"/>
    <property type="match status" value="1"/>
</dbReference>
<evidence type="ECO:0000256" key="3">
    <source>
        <dbReference type="ARBA" id="ARBA00017144"/>
    </source>
</evidence>
<dbReference type="Pfam" id="PF02223">
    <property type="entry name" value="Thymidylate_kin"/>
    <property type="match status" value="1"/>
</dbReference>
<dbReference type="HAMAP" id="MF_00165">
    <property type="entry name" value="Thymidylate_kinase"/>
    <property type="match status" value="1"/>
</dbReference>
<protein>
    <recommendedName>
        <fullName evidence="3 11">Thymidylate kinase</fullName>
        <ecNumber evidence="2 11">2.7.4.9</ecNumber>
    </recommendedName>
    <alternativeName>
        <fullName evidence="11">dTMP kinase</fullName>
    </alternativeName>
</protein>
<evidence type="ECO:0000256" key="4">
    <source>
        <dbReference type="ARBA" id="ARBA00022679"/>
    </source>
</evidence>
<dbReference type="PANTHER" id="PTHR10344">
    <property type="entry name" value="THYMIDYLATE KINASE"/>
    <property type="match status" value="1"/>
</dbReference>
<dbReference type="CDD" id="cd01672">
    <property type="entry name" value="TMPK"/>
    <property type="match status" value="1"/>
</dbReference>
<evidence type="ECO:0000256" key="6">
    <source>
        <dbReference type="ARBA" id="ARBA00022741"/>
    </source>
</evidence>
<evidence type="ECO:0000256" key="10">
    <source>
        <dbReference type="ARBA" id="ARBA00057735"/>
    </source>
</evidence>
<accession>A0A134AKE6</accession>
<feature type="domain" description="Thymidylate kinase-like" evidence="12">
    <location>
        <begin position="39"/>
        <end position="222"/>
    </location>
</feature>
<comment type="similarity">
    <text evidence="1 11">Belongs to the thymidylate kinase family.</text>
</comment>
<evidence type="ECO:0000256" key="2">
    <source>
        <dbReference type="ARBA" id="ARBA00012980"/>
    </source>
</evidence>
<dbReference type="GO" id="GO:0006227">
    <property type="term" value="P:dUDP biosynthetic process"/>
    <property type="evidence" value="ECO:0007669"/>
    <property type="project" value="TreeGrafter"/>
</dbReference>
<dbReference type="InterPro" id="IPR018094">
    <property type="entry name" value="Thymidylate_kinase"/>
</dbReference>
<dbReference type="OrthoDB" id="9774907at2"/>
<comment type="caution">
    <text evidence="13">The sequence shown here is derived from an EMBL/GenBank/DDBJ whole genome shotgun (WGS) entry which is preliminary data.</text>
</comment>
<comment type="catalytic activity">
    <reaction evidence="9 11">
        <text>dTMP + ATP = dTDP + ADP</text>
        <dbReference type="Rhea" id="RHEA:13517"/>
        <dbReference type="ChEBI" id="CHEBI:30616"/>
        <dbReference type="ChEBI" id="CHEBI:58369"/>
        <dbReference type="ChEBI" id="CHEBI:63528"/>
        <dbReference type="ChEBI" id="CHEBI:456216"/>
        <dbReference type="EC" id="2.7.4.9"/>
    </reaction>
</comment>
<comment type="function">
    <text evidence="10 11">Phosphorylation of dTMP to form dTDP in both de novo and salvage pathways of dTTP synthesis.</text>
</comment>
<dbReference type="SUPFAM" id="SSF52540">
    <property type="entry name" value="P-loop containing nucleoside triphosphate hydrolases"/>
    <property type="match status" value="1"/>
</dbReference>
<dbReference type="PATRIC" id="fig|755172.3.peg.334"/>
<dbReference type="GO" id="GO:0004798">
    <property type="term" value="F:dTMP kinase activity"/>
    <property type="evidence" value="ECO:0007669"/>
    <property type="project" value="UniProtKB-UniRule"/>
</dbReference>
<evidence type="ECO:0000256" key="11">
    <source>
        <dbReference type="HAMAP-Rule" id="MF_00165"/>
    </source>
</evidence>